<comment type="subcellular location">
    <subcellularLocation>
        <location evidence="1 11">Golgi apparatus membrane</location>
        <topology evidence="1 11">Single-pass type II membrane protein</topology>
    </subcellularLocation>
</comment>
<evidence type="ECO:0000256" key="5">
    <source>
        <dbReference type="ARBA" id="ARBA00022968"/>
    </source>
</evidence>
<evidence type="ECO:0000256" key="8">
    <source>
        <dbReference type="ARBA" id="ARBA00023136"/>
    </source>
</evidence>
<keyword evidence="9 11" id="KW-1015">Disulfide bond</keyword>
<reference evidence="14" key="2">
    <citation type="journal article" date="2015" name="Gigascience">
        <title>Reconstructing a comprehensive transcriptome assembly of a white-pupal translocated strain of the pest fruit fly Bactrocera cucurbitae.</title>
        <authorList>
            <person name="Sim S.B."/>
            <person name="Calla B."/>
            <person name="Hall B."/>
            <person name="DeRego T."/>
            <person name="Geib S.M."/>
        </authorList>
    </citation>
    <scope>NUCLEOTIDE SEQUENCE</scope>
</reference>
<dbReference type="PANTHER" id="PTHR11675:SF134">
    <property type="entry name" value="N-ACETYLGALACTOSAMINYLTRANSFERASE 4-RELATED"/>
    <property type="match status" value="1"/>
</dbReference>
<reference evidence="14" key="1">
    <citation type="submission" date="2014-11" db="EMBL/GenBank/DDBJ databases">
        <authorList>
            <person name="Geib S."/>
        </authorList>
    </citation>
    <scope>NUCLEOTIDE SEQUENCE</scope>
</reference>
<keyword evidence="10" id="KW-0325">Glycoprotein</keyword>
<keyword evidence="7 11" id="KW-0333">Golgi apparatus</keyword>
<keyword evidence="5" id="KW-0735">Signal-anchor</keyword>
<organism evidence="14">
    <name type="scientific">Zeugodacus cucurbitae</name>
    <name type="common">Melon fruit fly</name>
    <name type="synonym">Bactrocera cucurbitae</name>
    <dbReference type="NCBI Taxonomy" id="28588"/>
    <lineage>
        <taxon>Eukaryota</taxon>
        <taxon>Metazoa</taxon>
        <taxon>Ecdysozoa</taxon>
        <taxon>Arthropoda</taxon>
        <taxon>Hexapoda</taxon>
        <taxon>Insecta</taxon>
        <taxon>Pterygota</taxon>
        <taxon>Neoptera</taxon>
        <taxon>Endopterygota</taxon>
        <taxon>Diptera</taxon>
        <taxon>Brachycera</taxon>
        <taxon>Muscomorpha</taxon>
        <taxon>Tephritoidea</taxon>
        <taxon>Tephritidae</taxon>
        <taxon>Zeugodacus</taxon>
        <taxon>Zeugodacus</taxon>
    </lineage>
</organism>
<dbReference type="InterPro" id="IPR029044">
    <property type="entry name" value="Nucleotide-diphossugar_trans"/>
</dbReference>
<dbReference type="Gene3D" id="2.80.10.50">
    <property type="match status" value="1"/>
</dbReference>
<dbReference type="CDD" id="cd23461">
    <property type="entry name" value="beta-trefoil_Ricin_Pgant8-like"/>
    <property type="match status" value="1"/>
</dbReference>
<dbReference type="InterPro" id="IPR001173">
    <property type="entry name" value="Glyco_trans_2-like"/>
</dbReference>
<feature type="domain" description="Ricin B lectin" evidence="13">
    <location>
        <begin position="513"/>
        <end position="644"/>
    </location>
</feature>
<evidence type="ECO:0000256" key="2">
    <source>
        <dbReference type="ARBA" id="ARBA00005680"/>
    </source>
</evidence>
<evidence type="ECO:0000256" key="6">
    <source>
        <dbReference type="ARBA" id="ARBA00022989"/>
    </source>
</evidence>
<dbReference type="SUPFAM" id="SSF50370">
    <property type="entry name" value="Ricin B-like lectins"/>
    <property type="match status" value="1"/>
</dbReference>
<dbReference type="InterPro" id="IPR045885">
    <property type="entry name" value="GalNAc-T"/>
</dbReference>
<dbReference type="SUPFAM" id="SSF53448">
    <property type="entry name" value="Nucleotide-diphospho-sugar transferases"/>
    <property type="match status" value="1"/>
</dbReference>
<comment type="cofactor">
    <cofactor evidence="11">
        <name>Mn(2+)</name>
        <dbReference type="ChEBI" id="CHEBI:29035"/>
    </cofactor>
</comment>
<dbReference type="Pfam" id="PF00652">
    <property type="entry name" value="Ricin_B_lectin"/>
    <property type="match status" value="1"/>
</dbReference>
<evidence type="ECO:0000259" key="13">
    <source>
        <dbReference type="SMART" id="SM00458"/>
    </source>
</evidence>
<accession>A0A0A1X329</accession>
<dbReference type="GO" id="GO:0006493">
    <property type="term" value="P:protein O-linked glycosylation"/>
    <property type="evidence" value="ECO:0007669"/>
    <property type="project" value="TreeGrafter"/>
</dbReference>
<dbReference type="PROSITE" id="PS50231">
    <property type="entry name" value="RICIN_B_LECTIN"/>
    <property type="match status" value="1"/>
</dbReference>
<comment type="pathway">
    <text evidence="11">Protein modification; protein glycosylation.</text>
</comment>
<dbReference type="GO" id="GO:0004653">
    <property type="term" value="F:polypeptide N-acetylgalactosaminyltransferase activity"/>
    <property type="evidence" value="ECO:0007669"/>
    <property type="project" value="TreeGrafter"/>
</dbReference>
<evidence type="ECO:0000256" key="10">
    <source>
        <dbReference type="ARBA" id="ARBA00023180"/>
    </source>
</evidence>
<dbReference type="AlphaFoldDB" id="A0A0A1X329"/>
<feature type="transmembrane region" description="Helical" evidence="11">
    <location>
        <begin position="12"/>
        <end position="34"/>
    </location>
</feature>
<protein>
    <recommendedName>
        <fullName evidence="11">Polypeptide N-acetylgalactosaminyltransferase</fullName>
        <ecNumber evidence="11">2.4.1.-</ecNumber>
    </recommendedName>
    <alternativeName>
        <fullName evidence="11">Protein-UDP acetylgalactosaminyltransferase</fullName>
    </alternativeName>
</protein>
<name>A0A0A1X329_ZEUCU</name>
<evidence type="ECO:0000256" key="9">
    <source>
        <dbReference type="ARBA" id="ARBA00023157"/>
    </source>
</evidence>
<comment type="similarity">
    <text evidence="2 11">Belongs to the glycosyltransferase 2 family. GalNAc-T subfamily.</text>
</comment>
<evidence type="ECO:0000256" key="3">
    <source>
        <dbReference type="ARBA" id="ARBA00022692"/>
    </source>
</evidence>
<dbReference type="UniPathway" id="UPA00378"/>
<keyword evidence="11" id="KW-0328">Glycosyltransferase</keyword>
<evidence type="ECO:0000256" key="11">
    <source>
        <dbReference type="RuleBase" id="RU361242"/>
    </source>
</evidence>
<dbReference type="OrthoDB" id="6159198at2759"/>
<dbReference type="EC" id="2.4.1.-" evidence="11"/>
<keyword evidence="3 11" id="KW-0812">Transmembrane</keyword>
<evidence type="ECO:0000313" key="14">
    <source>
        <dbReference type="EMBL" id="JAD05150.1"/>
    </source>
</evidence>
<dbReference type="EMBL" id="GBXI01009142">
    <property type="protein sequence ID" value="JAD05150.1"/>
    <property type="molecule type" value="Transcribed_RNA"/>
</dbReference>
<dbReference type="InterPro" id="IPR035992">
    <property type="entry name" value="Ricin_B-like_lectins"/>
</dbReference>
<dbReference type="Gene3D" id="3.90.550.10">
    <property type="entry name" value="Spore Coat Polysaccharide Biosynthesis Protein SpsA, Chain A"/>
    <property type="match status" value="1"/>
</dbReference>
<keyword evidence="11" id="KW-0464">Manganese</keyword>
<keyword evidence="4 11" id="KW-0430">Lectin</keyword>
<dbReference type="InterPro" id="IPR000772">
    <property type="entry name" value="Ricin_B_lectin"/>
</dbReference>
<keyword evidence="11 14" id="KW-0808">Transferase</keyword>
<sequence length="660" mass="75507">MVKMRRRQVRRMVNKLIYFVGSIILLSFLTTMMVERRLRDATERTTLATDFNGDPVTPEVSRVPVRTPHPPRPPVQQRMAVPQKAAVVRNAPASGKAKKEKKIVKGLFTVPIAVGEKKDWEDVELMESDAKRSGLGEQGKSASVKDESLKELEKEMSLANGFNGLLSDLISVNRSVPDVRNKDCRHIPYLAKLPSTSVVIPFYNEHNTVLYRTLYSIVNRTPRELLKEIVIVDDGSDREYLKAELEEYLAEHFGELVKIVRLSERSGLIAARLAGARVATGEVLVFFDSHIECNYNWLPPLIEPIAVNYKISTCPIVDVIHHHDLSYDSAGQEGSRGAFDWKFSYKQMPLLPGQELNKTAPKPNPIMMGGLFAINRQFFWELGGYDEGLDIWGAEQYELSLKIWMCGGMLFDVPCSRVAHIFRGPMGERPSPRKHNFFAKNCKRVAEVWLDEYKEYLYMRNPHEYASVDAGDLTEQRAVRERLNCKSFKWFIEEVAPDMLEKYPPLEPPTYASGAVQSAAYPHFCLDTMNRGKEETVGIFYCAENKTHPHANQYWELSFSRDLRHSDGERCLDVQSVGENATVWMWSCHEQGGNQYFYYDREHQWLVQGDRGHMCLEAFVEGEEHAVYANMCDNSNPRMKWIFGVVNDTALDAFHEELDV</sequence>
<dbReference type="SMART" id="SM00458">
    <property type="entry name" value="RICIN"/>
    <property type="match status" value="1"/>
</dbReference>
<dbReference type="Pfam" id="PF00535">
    <property type="entry name" value="Glycos_transf_2"/>
    <property type="match status" value="1"/>
</dbReference>
<keyword evidence="8 11" id="KW-0472">Membrane</keyword>
<evidence type="ECO:0000256" key="12">
    <source>
        <dbReference type="SAM" id="MobiDB-lite"/>
    </source>
</evidence>
<evidence type="ECO:0000256" key="1">
    <source>
        <dbReference type="ARBA" id="ARBA00004323"/>
    </source>
</evidence>
<dbReference type="CDD" id="cd02510">
    <property type="entry name" value="pp-GalNAc-T"/>
    <property type="match status" value="1"/>
</dbReference>
<evidence type="ECO:0000256" key="4">
    <source>
        <dbReference type="ARBA" id="ARBA00022734"/>
    </source>
</evidence>
<dbReference type="GO" id="GO:0030246">
    <property type="term" value="F:carbohydrate binding"/>
    <property type="evidence" value="ECO:0007669"/>
    <property type="project" value="UniProtKB-KW"/>
</dbReference>
<feature type="region of interest" description="Disordered" evidence="12">
    <location>
        <begin position="45"/>
        <end position="93"/>
    </location>
</feature>
<proteinExistence type="inferred from homology"/>
<dbReference type="PANTHER" id="PTHR11675">
    <property type="entry name" value="N-ACETYLGALACTOSAMINYLTRANSFERASE"/>
    <property type="match status" value="1"/>
</dbReference>
<gene>
    <name evidence="14" type="primary">pgant4_1</name>
    <name evidence="14" type="ORF">g.3145</name>
</gene>
<evidence type="ECO:0000256" key="7">
    <source>
        <dbReference type="ARBA" id="ARBA00023034"/>
    </source>
</evidence>
<dbReference type="GO" id="GO:0000139">
    <property type="term" value="C:Golgi membrane"/>
    <property type="evidence" value="ECO:0007669"/>
    <property type="project" value="UniProtKB-SubCell"/>
</dbReference>
<keyword evidence="6 11" id="KW-1133">Transmembrane helix</keyword>